<feature type="compositionally biased region" description="Polar residues" evidence="1">
    <location>
        <begin position="439"/>
        <end position="449"/>
    </location>
</feature>
<organism evidence="2 3">
    <name type="scientific">Pseudallescheria apiosperma</name>
    <name type="common">Scedosporium apiospermum</name>
    <dbReference type="NCBI Taxonomy" id="563466"/>
    <lineage>
        <taxon>Eukaryota</taxon>
        <taxon>Fungi</taxon>
        <taxon>Dikarya</taxon>
        <taxon>Ascomycota</taxon>
        <taxon>Pezizomycotina</taxon>
        <taxon>Sordariomycetes</taxon>
        <taxon>Hypocreomycetidae</taxon>
        <taxon>Microascales</taxon>
        <taxon>Microascaceae</taxon>
        <taxon>Scedosporium</taxon>
    </lineage>
</organism>
<feature type="compositionally biased region" description="Low complexity" evidence="1">
    <location>
        <begin position="44"/>
        <end position="65"/>
    </location>
</feature>
<evidence type="ECO:0000313" key="3">
    <source>
        <dbReference type="Proteomes" id="UP000028545"/>
    </source>
</evidence>
<sequence>MDPRGQNPFYESAIVDDDSAKGTNTTSSGHLVSQSPLPRSRSFSDGGPSGPKLSPSPNIIAAASSRRTKDDIALKDTTISTPASLSASTPSTPCRDEFPRRGLNLQAPPNRDFTSPGGPTSSHQPGSNSPYFAGRVAPLSPKLDPSQVFASPTNILPRRSRGLDFSRAATSLHHSMLADQSSPDSSPTMGGRAMNIPNRRSGDFSSTEQSSNSLWSVMGSQERMNLSGSLGSVPGIVPSDSSSSSDDDVMDEDMDESYLTTPQAKATISLGGPQPAPWSLGGSPAVSSLMNFQQRQRPKKHPKRRLRAGLGLGGIFPSGVSKSPPNGMAMDVSHSRRESISWQANQLHLSGSEGEDVSSKAENPLGTPSRDRSVIRRVVTRRGNLFPKTKGFARIRAALAEESAPVEAEICREAEVVRQVLESDVPYERGPTAIPPLSAPTTTNSSPSLKPQDDMDDMITDSGLGISSTSRLQQQQQQQQPPPLKGLLPSARLPWDAAAAEPTSNTSSAYTTPPLPPFRPRGSSTISEDMSMDSQSGPFSSSTQPQPPSAAEITRRINNKRRRDDDLDPVALKRRAVSPSVSVHNSPVMQSPMQRDAAPWGSRPGSNCGDRGGSSAASDSGSIGGTPGSVSVGATGRIGGGGKGRVGFQGMVDTSDGMMRMSIE</sequence>
<reference evidence="2 3" key="1">
    <citation type="journal article" date="2014" name="Genome Announc.">
        <title>Draft genome sequence of the pathogenic fungus Scedosporium apiospermum.</title>
        <authorList>
            <person name="Vandeputte P."/>
            <person name="Ghamrawi S."/>
            <person name="Rechenmann M."/>
            <person name="Iltis A."/>
            <person name="Giraud S."/>
            <person name="Fleury M."/>
            <person name="Thornton C."/>
            <person name="Delhaes L."/>
            <person name="Meyer W."/>
            <person name="Papon N."/>
            <person name="Bouchara J.P."/>
        </authorList>
    </citation>
    <scope>NUCLEOTIDE SEQUENCE [LARGE SCALE GENOMIC DNA]</scope>
    <source>
        <strain evidence="2 3">IHEM 14462</strain>
    </source>
</reference>
<evidence type="ECO:0000313" key="2">
    <source>
        <dbReference type="EMBL" id="KEZ40289.1"/>
    </source>
</evidence>
<accession>A0A084FYX7</accession>
<feature type="region of interest" description="Disordered" evidence="1">
    <location>
        <begin position="175"/>
        <end position="213"/>
    </location>
</feature>
<comment type="caution">
    <text evidence="2">The sequence shown here is derived from an EMBL/GenBank/DDBJ whole genome shotgun (WGS) entry which is preliminary data.</text>
</comment>
<dbReference type="EMBL" id="JOWA01000121">
    <property type="protein sequence ID" value="KEZ40289.1"/>
    <property type="molecule type" value="Genomic_DNA"/>
</dbReference>
<feature type="compositionally biased region" description="Low complexity" evidence="1">
    <location>
        <begin position="534"/>
        <end position="544"/>
    </location>
</feature>
<feature type="compositionally biased region" description="Polar residues" evidence="1">
    <location>
        <begin position="203"/>
        <end position="213"/>
    </location>
</feature>
<gene>
    <name evidence="2" type="ORF">SAPIO_CDS8124</name>
</gene>
<dbReference type="OMA" id="SPGNDWM"/>
<dbReference type="PANTHER" id="PTHR42106">
    <property type="entry name" value="CHROMOSOME 10, WHOLE GENOME SHOTGUN SEQUENCE"/>
    <property type="match status" value="1"/>
</dbReference>
<feature type="compositionally biased region" description="Gly residues" evidence="1">
    <location>
        <begin position="636"/>
        <end position="647"/>
    </location>
</feature>
<feature type="compositionally biased region" description="Polar residues" evidence="1">
    <location>
        <begin position="502"/>
        <end position="511"/>
    </location>
</feature>
<feature type="compositionally biased region" description="Polar residues" evidence="1">
    <location>
        <begin position="117"/>
        <end position="130"/>
    </location>
</feature>
<feature type="region of interest" description="Disordered" evidence="1">
    <location>
        <begin position="1"/>
        <end position="145"/>
    </location>
</feature>
<protein>
    <submittedName>
        <fullName evidence="2">Uncharacterized protein</fullName>
    </submittedName>
</protein>
<dbReference type="PANTHER" id="PTHR42106:SF1">
    <property type="match status" value="1"/>
</dbReference>
<dbReference type="GeneID" id="27727196"/>
<dbReference type="VEuPathDB" id="FungiDB:SAPIO_CDS8124"/>
<name>A0A084FYX7_PSEDA</name>
<feature type="compositionally biased region" description="Polar residues" evidence="1">
    <location>
        <begin position="340"/>
        <end position="349"/>
    </location>
</feature>
<evidence type="ECO:0000256" key="1">
    <source>
        <dbReference type="SAM" id="MobiDB-lite"/>
    </source>
</evidence>
<feature type="compositionally biased region" description="Polar residues" evidence="1">
    <location>
        <begin position="21"/>
        <end position="43"/>
    </location>
</feature>
<keyword evidence="3" id="KW-1185">Reference proteome</keyword>
<feature type="compositionally biased region" description="Low complexity" evidence="1">
    <location>
        <begin position="577"/>
        <end position="588"/>
    </location>
</feature>
<dbReference type="RefSeq" id="XP_016640088.1">
    <property type="nucleotide sequence ID" value="XM_016789825.1"/>
</dbReference>
<feature type="compositionally biased region" description="Polar residues" evidence="1">
    <location>
        <begin position="175"/>
        <end position="188"/>
    </location>
</feature>
<proteinExistence type="predicted"/>
<dbReference type="HOGENOM" id="CLU_014533_0_0_1"/>
<dbReference type="OrthoDB" id="340550at2759"/>
<feature type="compositionally biased region" description="Low complexity" evidence="1">
    <location>
        <begin position="77"/>
        <end position="93"/>
    </location>
</feature>
<dbReference type="AlphaFoldDB" id="A0A084FYX7"/>
<dbReference type="KEGG" id="sapo:SAPIO_CDS8124"/>
<dbReference type="Proteomes" id="UP000028545">
    <property type="component" value="Unassembled WGS sequence"/>
</dbReference>
<feature type="region of interest" description="Disordered" evidence="1">
    <location>
        <begin position="427"/>
        <end position="653"/>
    </location>
</feature>
<feature type="region of interest" description="Disordered" evidence="1">
    <location>
        <begin position="310"/>
        <end position="370"/>
    </location>
</feature>
<feature type="region of interest" description="Disordered" evidence="1">
    <location>
        <begin position="225"/>
        <end position="252"/>
    </location>
</feature>